<dbReference type="EC" id="3.1.21.3" evidence="3"/>
<dbReference type="GO" id="GO:0009035">
    <property type="term" value="F:type I site-specific deoxyribonuclease activity"/>
    <property type="evidence" value="ECO:0007669"/>
    <property type="project" value="UniProtKB-EC"/>
</dbReference>
<reference evidence="12" key="1">
    <citation type="submission" date="2018-05" db="EMBL/GenBank/DDBJ databases">
        <authorList>
            <person name="Lanie J.A."/>
            <person name="Ng W.-L."/>
            <person name="Kazmierczak K.M."/>
            <person name="Andrzejewski T.M."/>
            <person name="Davidsen T.M."/>
            <person name="Wayne K.J."/>
            <person name="Tettelin H."/>
            <person name="Glass J.I."/>
            <person name="Rusch D."/>
            <person name="Podicherti R."/>
            <person name="Tsui H.-C.T."/>
            <person name="Winkler M.E."/>
        </authorList>
    </citation>
    <scope>NUCLEOTIDE SEQUENCE</scope>
</reference>
<keyword evidence="5" id="KW-0547">Nucleotide-binding</keyword>
<dbReference type="EMBL" id="UINC01129958">
    <property type="protein sequence ID" value="SVD10713.1"/>
    <property type="molecule type" value="Genomic_DNA"/>
</dbReference>
<feature type="domain" description="Restriction endonuclease type I HsdR N-terminal" evidence="11">
    <location>
        <begin position="2"/>
        <end position="209"/>
    </location>
</feature>
<dbReference type="GO" id="GO:0005524">
    <property type="term" value="F:ATP binding"/>
    <property type="evidence" value="ECO:0007669"/>
    <property type="project" value="UniProtKB-KW"/>
</dbReference>
<dbReference type="InterPro" id="IPR051268">
    <property type="entry name" value="Type-I_R_enzyme_R_subunit"/>
</dbReference>
<evidence type="ECO:0000256" key="7">
    <source>
        <dbReference type="ARBA" id="ARBA00022759"/>
    </source>
</evidence>
<protein>
    <recommendedName>
        <fullName evidence="3">type I site-specific deoxyribonuclease</fullName>
        <ecNumber evidence="3">3.1.21.3</ecNumber>
    </recommendedName>
</protein>
<evidence type="ECO:0000256" key="1">
    <source>
        <dbReference type="ARBA" id="ARBA00000851"/>
    </source>
</evidence>
<keyword evidence="9" id="KW-0067">ATP-binding</keyword>
<evidence type="ECO:0000256" key="3">
    <source>
        <dbReference type="ARBA" id="ARBA00012654"/>
    </source>
</evidence>
<dbReference type="GO" id="GO:0009307">
    <property type="term" value="P:DNA restriction-modification system"/>
    <property type="evidence" value="ECO:0007669"/>
    <property type="project" value="UniProtKB-KW"/>
</dbReference>
<evidence type="ECO:0000313" key="12">
    <source>
        <dbReference type="EMBL" id="SVD10713.1"/>
    </source>
</evidence>
<dbReference type="GO" id="GO:0003677">
    <property type="term" value="F:DNA binding"/>
    <property type="evidence" value="ECO:0007669"/>
    <property type="project" value="UniProtKB-KW"/>
</dbReference>
<evidence type="ECO:0000256" key="2">
    <source>
        <dbReference type="ARBA" id="ARBA00008598"/>
    </source>
</evidence>
<organism evidence="12">
    <name type="scientific">marine metagenome</name>
    <dbReference type="NCBI Taxonomy" id="408172"/>
    <lineage>
        <taxon>unclassified sequences</taxon>
        <taxon>metagenomes</taxon>
        <taxon>ecological metagenomes</taxon>
    </lineage>
</organism>
<comment type="catalytic activity">
    <reaction evidence="1">
        <text>Endonucleolytic cleavage of DNA to give random double-stranded fragments with terminal 5'-phosphates, ATP is simultaneously hydrolyzed.</text>
        <dbReference type="EC" id="3.1.21.3"/>
    </reaction>
</comment>
<keyword evidence="6" id="KW-0680">Restriction system</keyword>
<keyword evidence="8" id="KW-0378">Hydrolase</keyword>
<dbReference type="PANTHER" id="PTHR30195:SF15">
    <property type="entry name" value="TYPE I RESTRICTION ENZYME HINDI ENDONUCLEASE SUBUNIT"/>
    <property type="match status" value="1"/>
</dbReference>
<evidence type="ECO:0000256" key="6">
    <source>
        <dbReference type="ARBA" id="ARBA00022747"/>
    </source>
</evidence>
<sequence>MLEADIEDQALVWFEEMGYQTAHGPDIAPGGDAEERYDWHDVILSARFEDSLARINPDASPEALSIAAAKLRRDLAEQTVLERSNQAFQEMLVEGITVEAADNQGVRKAQHIIIVDRNRPENNDWFAVNQFEVRSGNSIRKPDIVVFLNGLPVAVFELKRIASEQIHLKKAFNQLGTYKRDFPQLFRTNEILVVSNMRYSRFGSLTASWEWFMPWRTMETMEGESQDVTWELEVMIRGLFQKDLFVDYIHDYV</sequence>
<dbReference type="Gene3D" id="3.90.1570.50">
    <property type="match status" value="1"/>
</dbReference>
<keyword evidence="4" id="KW-0540">Nuclease</keyword>
<proteinExistence type="inferred from homology"/>
<evidence type="ECO:0000256" key="10">
    <source>
        <dbReference type="ARBA" id="ARBA00023125"/>
    </source>
</evidence>
<evidence type="ECO:0000256" key="4">
    <source>
        <dbReference type="ARBA" id="ARBA00022722"/>
    </source>
</evidence>
<gene>
    <name evidence="12" type="ORF">METZ01_LOCUS363567</name>
</gene>
<evidence type="ECO:0000256" key="8">
    <source>
        <dbReference type="ARBA" id="ARBA00022801"/>
    </source>
</evidence>
<evidence type="ECO:0000256" key="5">
    <source>
        <dbReference type="ARBA" id="ARBA00022741"/>
    </source>
</evidence>
<name>A0A382SLN2_9ZZZZ</name>
<accession>A0A382SLN2</accession>
<keyword evidence="7" id="KW-0255">Endonuclease</keyword>
<evidence type="ECO:0000256" key="9">
    <source>
        <dbReference type="ARBA" id="ARBA00022840"/>
    </source>
</evidence>
<evidence type="ECO:0000259" key="11">
    <source>
        <dbReference type="Pfam" id="PF04313"/>
    </source>
</evidence>
<dbReference type="Pfam" id="PF04313">
    <property type="entry name" value="HSDR_N"/>
    <property type="match status" value="1"/>
</dbReference>
<dbReference type="CDD" id="cd22332">
    <property type="entry name" value="HsdR_N"/>
    <property type="match status" value="1"/>
</dbReference>
<dbReference type="InterPro" id="IPR007409">
    <property type="entry name" value="Restrct_endonuc_type1_HsdR_N"/>
</dbReference>
<keyword evidence="10" id="KW-0238">DNA-binding</keyword>
<dbReference type="AlphaFoldDB" id="A0A382SLN2"/>
<dbReference type="PANTHER" id="PTHR30195">
    <property type="entry name" value="TYPE I SITE-SPECIFIC DEOXYRIBONUCLEASE PROTEIN SUBUNIT M AND R"/>
    <property type="match status" value="1"/>
</dbReference>
<comment type="similarity">
    <text evidence="2">Belongs to the HsdR family.</text>
</comment>
<feature type="non-terminal residue" evidence="12">
    <location>
        <position position="253"/>
    </location>
</feature>